<name>A0A5C2SMW3_9APHY</name>
<organism evidence="1 2">
    <name type="scientific">Lentinus tigrinus ALCF2SS1-6</name>
    <dbReference type="NCBI Taxonomy" id="1328759"/>
    <lineage>
        <taxon>Eukaryota</taxon>
        <taxon>Fungi</taxon>
        <taxon>Dikarya</taxon>
        <taxon>Basidiomycota</taxon>
        <taxon>Agaricomycotina</taxon>
        <taxon>Agaricomycetes</taxon>
        <taxon>Polyporales</taxon>
        <taxon>Polyporaceae</taxon>
        <taxon>Lentinus</taxon>
    </lineage>
</organism>
<dbReference type="Proteomes" id="UP000313359">
    <property type="component" value="Unassembled WGS sequence"/>
</dbReference>
<reference evidence="1" key="1">
    <citation type="journal article" date="2018" name="Genome Biol. Evol.">
        <title>Genomics and development of Lentinus tigrinus, a white-rot wood-decaying mushroom with dimorphic fruiting bodies.</title>
        <authorList>
            <person name="Wu B."/>
            <person name="Xu Z."/>
            <person name="Knudson A."/>
            <person name="Carlson A."/>
            <person name="Chen N."/>
            <person name="Kovaka S."/>
            <person name="LaButti K."/>
            <person name="Lipzen A."/>
            <person name="Pennachio C."/>
            <person name="Riley R."/>
            <person name="Schakwitz W."/>
            <person name="Umezawa K."/>
            <person name="Ohm R.A."/>
            <person name="Grigoriev I.V."/>
            <person name="Nagy L.G."/>
            <person name="Gibbons J."/>
            <person name="Hibbett D."/>
        </authorList>
    </citation>
    <scope>NUCLEOTIDE SEQUENCE [LARGE SCALE GENOMIC DNA]</scope>
    <source>
        <strain evidence="1">ALCF2SS1-6</strain>
    </source>
</reference>
<evidence type="ECO:0000313" key="1">
    <source>
        <dbReference type="EMBL" id="RPD64638.1"/>
    </source>
</evidence>
<keyword evidence="2" id="KW-1185">Reference proteome</keyword>
<protein>
    <submittedName>
        <fullName evidence="1">Uncharacterized protein</fullName>
    </submittedName>
</protein>
<proteinExistence type="predicted"/>
<accession>A0A5C2SMW3</accession>
<evidence type="ECO:0000313" key="2">
    <source>
        <dbReference type="Proteomes" id="UP000313359"/>
    </source>
</evidence>
<dbReference type="AlphaFoldDB" id="A0A5C2SMW3"/>
<sequence>MRREVYFWAVGRWRAIHGASLPSSWRFSRPHAAPSELLGSANRPIGFTHGLAIWWSYDPQMHTRRRRTSRVFQSRSQCLPLLTCPFFRRPGHMSRSRMHVCCAIGDLRAPPSHPPVAMGLLVIESVPLPPAFRWKMGRPAKTYILRLVLSAVVASREARV</sequence>
<dbReference type="EMBL" id="ML122253">
    <property type="protein sequence ID" value="RPD64638.1"/>
    <property type="molecule type" value="Genomic_DNA"/>
</dbReference>
<gene>
    <name evidence="1" type="ORF">L227DRAFT_263550</name>
</gene>